<comment type="caution">
    <text evidence="2">The sequence shown here is derived from an EMBL/GenBank/DDBJ whole genome shotgun (WGS) entry which is preliminary data.</text>
</comment>
<dbReference type="OrthoDB" id="417450at2759"/>
<accession>A0A8J2P819</accession>
<proteinExistence type="predicted"/>
<dbReference type="AlphaFoldDB" id="A0A8J2P819"/>
<dbReference type="Proteomes" id="UP000708208">
    <property type="component" value="Unassembled WGS sequence"/>
</dbReference>
<dbReference type="PANTHER" id="PTHR10666">
    <property type="entry name" value="UBIQUITIN"/>
    <property type="match status" value="1"/>
</dbReference>
<keyword evidence="3" id="KW-1185">Reference proteome</keyword>
<name>A0A8J2P819_9HEXA</name>
<organism evidence="2 3">
    <name type="scientific">Allacma fusca</name>
    <dbReference type="NCBI Taxonomy" id="39272"/>
    <lineage>
        <taxon>Eukaryota</taxon>
        <taxon>Metazoa</taxon>
        <taxon>Ecdysozoa</taxon>
        <taxon>Arthropoda</taxon>
        <taxon>Hexapoda</taxon>
        <taxon>Collembola</taxon>
        <taxon>Symphypleona</taxon>
        <taxon>Sminthuridae</taxon>
        <taxon>Allacma</taxon>
    </lineage>
</organism>
<evidence type="ECO:0000259" key="1">
    <source>
        <dbReference type="PROSITE" id="PS50053"/>
    </source>
</evidence>
<dbReference type="InterPro" id="IPR000626">
    <property type="entry name" value="Ubiquitin-like_dom"/>
</dbReference>
<feature type="non-terminal residue" evidence="2">
    <location>
        <position position="1"/>
    </location>
</feature>
<reference evidence="2" key="1">
    <citation type="submission" date="2021-06" db="EMBL/GenBank/DDBJ databases">
        <authorList>
            <person name="Hodson N. C."/>
            <person name="Mongue J. A."/>
            <person name="Jaron S. K."/>
        </authorList>
    </citation>
    <scope>NUCLEOTIDE SEQUENCE</scope>
</reference>
<sequence>NIYFCVHRNPQVKGRCVILPEFGTGFRIISVSKSGRRTVVPLALSRDTRCFYALFDEDDVDFEIKYDNTTCADRDVEITLDLHNKRKSFRLPNSSEWKQDTFERNGGKFHFVRQSGQGLLNVGLLAAEQSLTFEGASALISRIGFCVRYSTPGYRIFVQDLFNVEKLPLVVHNTDTVELIKSRLEYEHNIPMSEQTLMFMGKSLEDGRTVGDYDIQEDSILFSVIRSIGGGGGLDTNHPQDSTTGDVRPSGAIVFGECIVGNERPLQTLQNHSEFPFDYSVQAEDFTIELQLAPCYKNM</sequence>
<feature type="domain" description="Ubiquitin-like" evidence="1">
    <location>
        <begin position="154"/>
        <end position="230"/>
    </location>
</feature>
<protein>
    <recommendedName>
        <fullName evidence="1">Ubiquitin-like domain-containing protein</fullName>
    </recommendedName>
</protein>
<dbReference type="SMART" id="SM00213">
    <property type="entry name" value="UBQ"/>
    <property type="match status" value="1"/>
</dbReference>
<dbReference type="Pfam" id="PF00240">
    <property type="entry name" value="ubiquitin"/>
    <property type="match status" value="1"/>
</dbReference>
<gene>
    <name evidence="2" type="ORF">AFUS01_LOCUS28760</name>
</gene>
<dbReference type="EMBL" id="CAJVCH010415763">
    <property type="protein sequence ID" value="CAG7818246.1"/>
    <property type="molecule type" value="Genomic_DNA"/>
</dbReference>
<dbReference type="InterPro" id="IPR050158">
    <property type="entry name" value="Ubiquitin_ubiquitin-like"/>
</dbReference>
<dbReference type="PROSITE" id="PS50053">
    <property type="entry name" value="UBIQUITIN_2"/>
    <property type="match status" value="1"/>
</dbReference>
<evidence type="ECO:0000313" key="3">
    <source>
        <dbReference type="Proteomes" id="UP000708208"/>
    </source>
</evidence>
<evidence type="ECO:0000313" key="2">
    <source>
        <dbReference type="EMBL" id="CAG7818246.1"/>
    </source>
</evidence>